<keyword evidence="1" id="KW-1133">Transmembrane helix</keyword>
<keyword evidence="1" id="KW-0812">Transmembrane</keyword>
<dbReference type="RefSeq" id="WP_136429044.1">
    <property type="nucleotide sequence ID" value="NZ_SSSM01000006.1"/>
</dbReference>
<dbReference type="EMBL" id="SSSM01000006">
    <property type="protein sequence ID" value="THG28655.1"/>
    <property type="molecule type" value="Genomic_DNA"/>
</dbReference>
<dbReference type="OrthoDB" id="5124314at2"/>
<comment type="caution">
    <text evidence="2">The sequence shown here is derived from an EMBL/GenBank/DDBJ whole genome shotgun (WGS) entry which is preliminary data.</text>
</comment>
<evidence type="ECO:0000313" key="3">
    <source>
        <dbReference type="Proteomes" id="UP000309133"/>
    </source>
</evidence>
<proteinExistence type="predicted"/>
<name>A0A4S4FHP6_9MICO</name>
<sequence length="104" mass="10522">MTAMIVATIALAVINIVFKGAAPALLGTRALPRVVADIVSGFPPALLAGLLAVELLGFQWKAADPTVVPGLAAAAVAWRFRLPDIACVGAAVVVTIPVRLLAVG</sequence>
<keyword evidence="3" id="KW-1185">Reference proteome</keyword>
<feature type="transmembrane region" description="Helical" evidence="1">
    <location>
        <begin position="6"/>
        <end position="26"/>
    </location>
</feature>
<feature type="transmembrane region" description="Helical" evidence="1">
    <location>
        <begin position="38"/>
        <end position="60"/>
    </location>
</feature>
<feature type="transmembrane region" description="Helical" evidence="1">
    <location>
        <begin position="80"/>
        <end position="102"/>
    </location>
</feature>
<reference evidence="2 3" key="1">
    <citation type="submission" date="2019-04" db="EMBL/GenBank/DDBJ databases">
        <authorList>
            <person name="Jiang L."/>
        </authorList>
    </citation>
    <scope>NUCLEOTIDE SEQUENCE [LARGE SCALE GENOMIC DNA]</scope>
    <source>
        <strain evidence="2 3">YIM 131853</strain>
    </source>
</reference>
<evidence type="ECO:0000256" key="1">
    <source>
        <dbReference type="SAM" id="Phobius"/>
    </source>
</evidence>
<dbReference type="AlphaFoldDB" id="A0A4S4FHP6"/>
<protein>
    <submittedName>
        <fullName evidence="2">Branched-chain amino acid ABC transporter</fullName>
    </submittedName>
</protein>
<accession>A0A4S4FHP6</accession>
<dbReference type="Proteomes" id="UP000309133">
    <property type="component" value="Unassembled WGS sequence"/>
</dbReference>
<organism evidence="2 3">
    <name type="scientific">Naasia lichenicola</name>
    <dbReference type="NCBI Taxonomy" id="2565933"/>
    <lineage>
        <taxon>Bacteria</taxon>
        <taxon>Bacillati</taxon>
        <taxon>Actinomycetota</taxon>
        <taxon>Actinomycetes</taxon>
        <taxon>Micrococcales</taxon>
        <taxon>Microbacteriaceae</taxon>
        <taxon>Naasia</taxon>
    </lineage>
</organism>
<gene>
    <name evidence="2" type="ORF">E6C64_17845</name>
</gene>
<keyword evidence="1" id="KW-0472">Membrane</keyword>
<evidence type="ECO:0000313" key="2">
    <source>
        <dbReference type="EMBL" id="THG28655.1"/>
    </source>
</evidence>